<keyword evidence="3" id="KW-1185">Reference proteome</keyword>
<evidence type="ECO:0000313" key="2">
    <source>
        <dbReference type="EMBL" id="KAF7314875.1"/>
    </source>
</evidence>
<accession>A0A8H6TFN0</accession>
<name>A0A8H6TFN0_9AGAR</name>
<reference evidence="2" key="1">
    <citation type="submission" date="2020-05" db="EMBL/GenBank/DDBJ databases">
        <title>Mycena genomes resolve the evolution of fungal bioluminescence.</title>
        <authorList>
            <person name="Tsai I.J."/>
        </authorList>
    </citation>
    <scope>NUCLEOTIDE SEQUENCE</scope>
    <source>
        <strain evidence="2">171206Taipei</strain>
    </source>
</reference>
<feature type="region of interest" description="Disordered" evidence="1">
    <location>
        <begin position="121"/>
        <end position="187"/>
    </location>
</feature>
<evidence type="ECO:0000256" key="1">
    <source>
        <dbReference type="SAM" id="MobiDB-lite"/>
    </source>
</evidence>
<dbReference type="RefSeq" id="XP_037224898.1">
    <property type="nucleotide sequence ID" value="XM_037356988.1"/>
</dbReference>
<dbReference type="Proteomes" id="UP000636479">
    <property type="component" value="Unassembled WGS sequence"/>
</dbReference>
<organism evidence="2 3">
    <name type="scientific">Mycena indigotica</name>
    <dbReference type="NCBI Taxonomy" id="2126181"/>
    <lineage>
        <taxon>Eukaryota</taxon>
        <taxon>Fungi</taxon>
        <taxon>Dikarya</taxon>
        <taxon>Basidiomycota</taxon>
        <taxon>Agaricomycotina</taxon>
        <taxon>Agaricomycetes</taxon>
        <taxon>Agaricomycetidae</taxon>
        <taxon>Agaricales</taxon>
        <taxon>Marasmiineae</taxon>
        <taxon>Mycenaceae</taxon>
        <taxon>Mycena</taxon>
    </lineage>
</organism>
<dbReference type="AlphaFoldDB" id="A0A8H6TFN0"/>
<dbReference type="GeneID" id="59339504"/>
<dbReference type="EMBL" id="JACAZF010000001">
    <property type="protein sequence ID" value="KAF7314875.1"/>
    <property type="molecule type" value="Genomic_DNA"/>
</dbReference>
<protein>
    <submittedName>
        <fullName evidence="2">Uncharacterized protein</fullName>
    </submittedName>
</protein>
<evidence type="ECO:0000313" key="3">
    <source>
        <dbReference type="Proteomes" id="UP000636479"/>
    </source>
</evidence>
<proteinExistence type="predicted"/>
<sequence length="187" mass="20875">MNEPGLRRASDTRVASTQKVASYSMSINISLWDLDLADLRPWLRPLDRAVIRTGMKQTIDFFHRRVPDLDDPRWLTVERQNLYDVGHVIQLEVAECNAKNWIATDKLIVQLYEERFVGLGFNDGTPSPTGGEGNNEPEGSEGRSSISEDDLEKGMSEGNAEGTTDGRSESESLRGGCSDYISRDEAH</sequence>
<feature type="compositionally biased region" description="Low complexity" evidence="1">
    <location>
        <begin position="126"/>
        <end position="145"/>
    </location>
</feature>
<gene>
    <name evidence="2" type="ORF">MIND_00001200</name>
</gene>
<comment type="caution">
    <text evidence="2">The sequence shown here is derived from an EMBL/GenBank/DDBJ whole genome shotgun (WGS) entry which is preliminary data.</text>
</comment>